<name>A0A8T2UWA4_CERRI</name>
<evidence type="ECO:0000259" key="1">
    <source>
        <dbReference type="SMART" id="SM01172"/>
    </source>
</evidence>
<reference evidence="2" key="1">
    <citation type="submission" date="2021-08" db="EMBL/GenBank/DDBJ databases">
        <title>WGS assembly of Ceratopteris richardii.</title>
        <authorList>
            <person name="Marchant D.B."/>
            <person name="Chen G."/>
            <person name="Jenkins J."/>
            <person name="Shu S."/>
            <person name="Leebens-Mack J."/>
            <person name="Grimwood J."/>
            <person name="Schmutz J."/>
            <person name="Soltis P."/>
            <person name="Soltis D."/>
            <person name="Chen Z.-H."/>
        </authorList>
    </citation>
    <scope>NUCLEOTIDE SEQUENCE</scope>
    <source>
        <strain evidence="2">Whitten #5841</strain>
        <tissue evidence="2">Leaf</tissue>
    </source>
</reference>
<gene>
    <name evidence="2" type="ORF">KP509_04G004200</name>
</gene>
<dbReference type="AlphaFoldDB" id="A0A8T2UWA4"/>
<dbReference type="OMA" id="NWIYLRE"/>
<keyword evidence="3" id="KW-1185">Reference proteome</keyword>
<dbReference type="PANTHER" id="PTHR45952:SF4">
    <property type="entry name" value="ALUMINUM INDUCED PROTEIN WITH YGL AND LRDR MOTIFS"/>
    <property type="match status" value="1"/>
</dbReference>
<organism evidence="2 3">
    <name type="scientific">Ceratopteris richardii</name>
    <name type="common">Triangle waterfern</name>
    <dbReference type="NCBI Taxonomy" id="49495"/>
    <lineage>
        <taxon>Eukaryota</taxon>
        <taxon>Viridiplantae</taxon>
        <taxon>Streptophyta</taxon>
        <taxon>Embryophyta</taxon>
        <taxon>Tracheophyta</taxon>
        <taxon>Polypodiopsida</taxon>
        <taxon>Polypodiidae</taxon>
        <taxon>Polypodiales</taxon>
        <taxon>Pteridineae</taxon>
        <taxon>Pteridaceae</taxon>
        <taxon>Parkerioideae</taxon>
        <taxon>Ceratopteris</taxon>
    </lineage>
</organism>
<feature type="domain" description="DUF3700" evidence="1">
    <location>
        <begin position="2"/>
        <end position="155"/>
    </location>
</feature>
<dbReference type="Pfam" id="PF12481">
    <property type="entry name" value="DUF3700"/>
    <property type="match status" value="1"/>
</dbReference>
<dbReference type="PANTHER" id="PTHR45952">
    <property type="entry name" value="ALUMINUM INDUCED PROTEIN WITH YGL AND LRDR MOTIFS"/>
    <property type="match status" value="1"/>
</dbReference>
<evidence type="ECO:0000313" key="3">
    <source>
        <dbReference type="Proteomes" id="UP000825935"/>
    </source>
</evidence>
<protein>
    <recommendedName>
        <fullName evidence="1">DUF3700 domain-containing protein</fullName>
    </recommendedName>
</protein>
<dbReference type="EMBL" id="CM035409">
    <property type="protein sequence ID" value="KAH7438186.1"/>
    <property type="molecule type" value="Genomic_DNA"/>
</dbReference>
<dbReference type="SMART" id="SM01172">
    <property type="entry name" value="DUF3700"/>
    <property type="match status" value="1"/>
</dbReference>
<accession>A0A8T2UWA4</accession>
<proteinExistence type="predicted"/>
<dbReference type="InterPro" id="IPR024286">
    <property type="entry name" value="DUF3700"/>
</dbReference>
<dbReference type="InterPro" id="IPR044828">
    <property type="entry name" value="TSJT1-like"/>
</dbReference>
<comment type="caution">
    <text evidence="2">The sequence shown here is derived from an EMBL/GenBank/DDBJ whole genome shotgun (WGS) entry which is preliminary data.</text>
</comment>
<sequence length="167" mass="18544">MLAIFGSTVANAPQELSSPCSSKTLRESRKSGNEILEIFMKEMPDAVQITLSDVTGLAYTHAKQSLLAPRSFAMTDGVFCLFQGALKNLTALRQVYGLPKNVNEVMFLIQAYKTLRDRGLSQLIGSWRLLVGVFSLFYSTQSTSLFLLLRTVREVSLYIGGQRRIAL</sequence>
<dbReference type="Proteomes" id="UP000825935">
    <property type="component" value="Chromosome 4"/>
</dbReference>
<dbReference type="OrthoDB" id="2019121at2759"/>
<evidence type="ECO:0000313" key="2">
    <source>
        <dbReference type="EMBL" id="KAH7438186.1"/>
    </source>
</evidence>